<keyword evidence="1" id="KW-0812">Transmembrane</keyword>
<dbReference type="Proteomes" id="UP000193200">
    <property type="component" value="Unassembled WGS sequence"/>
</dbReference>
<feature type="transmembrane region" description="Helical" evidence="1">
    <location>
        <begin position="316"/>
        <end position="336"/>
    </location>
</feature>
<feature type="transmembrane region" description="Helical" evidence="1">
    <location>
        <begin position="198"/>
        <end position="216"/>
    </location>
</feature>
<sequence>MWLVTGSLLGGLMLYGAAPLAMAALMARLLGEPAERRIRDFAVFFGLGPIAVAWLLWLSLTLLPGAGPAVHMIAASLPVLCILVAERRYCCALLADFRAAWRALSTGARLGTISLALFVIVLGLYMIVIPVTLYDPLQYITVAKQIYRDGSLLHYPPNPAVQETGLFMGASHPPGHILLFVWSFLWQGGTESYLPLRAITIFIWVAQCASIAALLIDRGRLVALLGALGISVVPLYLEMVLNAHVEPLRLYTFWTAFVTLKYALEKPGLGSHAALGASVGLALFSHSIGLLALPFVAAAYFLLAPGRLLSRNRWRSLIPVAGFTALALLIGGWQFAENTLRTGRPIGDSNPVWELPEVGQEEYLRQARNYESLDRLVIGGVLQIYSKRRPFGFIFWLVPVLVPFAIAGLRRDPMARLSVLAIAFFLAMIIASMLADSLLAIKNPRYSLTVMPFMIYLGTVSLAICWNRLQPPPGTSNGARLAVRRVAQGTFVALAIALFIASAGRTGSRLHEFGRFFDLPAFLAGDPLTALAGATESFGPSLLYVRDELPESALPLVFRQPEYLAYTGRPSIRDLDPRLIGFYRIADRHGAFCFLRRFGVDHIIAPLHDPPATYINSQAEAIVNDPALATFLATDDRFAIYRLNAGAADCPVTADSQ</sequence>
<dbReference type="EMBL" id="FWFR01000001">
    <property type="protein sequence ID" value="SLN22791.1"/>
    <property type="molecule type" value="Genomic_DNA"/>
</dbReference>
<accession>A0A1Y5RQD8</accession>
<feature type="transmembrane region" description="Helical" evidence="1">
    <location>
        <begin position="284"/>
        <end position="304"/>
    </location>
</feature>
<keyword evidence="1" id="KW-0472">Membrane</keyword>
<proteinExistence type="predicted"/>
<reference evidence="2 3" key="1">
    <citation type="submission" date="2017-03" db="EMBL/GenBank/DDBJ databases">
        <authorList>
            <person name="Afonso C.L."/>
            <person name="Miller P.J."/>
            <person name="Scott M.A."/>
            <person name="Spackman E."/>
            <person name="Goraichik I."/>
            <person name="Dimitrov K.M."/>
            <person name="Suarez D.L."/>
            <person name="Swayne D.E."/>
        </authorList>
    </citation>
    <scope>NUCLEOTIDE SEQUENCE [LARGE SCALE GENOMIC DNA]</scope>
    <source>
        <strain evidence="2 3">CECT 7691</strain>
    </source>
</reference>
<name>A0A1Y5RQD8_9PROT</name>
<keyword evidence="1" id="KW-1133">Transmembrane helix</keyword>
<organism evidence="2 3">
    <name type="scientific">Oceanibacterium hippocampi</name>
    <dbReference type="NCBI Taxonomy" id="745714"/>
    <lineage>
        <taxon>Bacteria</taxon>
        <taxon>Pseudomonadati</taxon>
        <taxon>Pseudomonadota</taxon>
        <taxon>Alphaproteobacteria</taxon>
        <taxon>Sneathiellales</taxon>
        <taxon>Sneathiellaceae</taxon>
        <taxon>Oceanibacterium</taxon>
    </lineage>
</organism>
<keyword evidence="3" id="KW-1185">Reference proteome</keyword>
<dbReference type="OrthoDB" id="8897807at2"/>
<feature type="transmembrane region" description="Helical" evidence="1">
    <location>
        <begin position="42"/>
        <end position="60"/>
    </location>
</feature>
<dbReference type="InParanoid" id="A0A1Y5RQD8"/>
<feature type="transmembrane region" description="Helical" evidence="1">
    <location>
        <begin position="12"/>
        <end position="30"/>
    </location>
</feature>
<evidence type="ECO:0000256" key="1">
    <source>
        <dbReference type="SAM" id="Phobius"/>
    </source>
</evidence>
<feature type="transmembrane region" description="Helical" evidence="1">
    <location>
        <begin position="417"/>
        <end position="440"/>
    </location>
</feature>
<feature type="transmembrane region" description="Helical" evidence="1">
    <location>
        <begin position="446"/>
        <end position="466"/>
    </location>
</feature>
<feature type="transmembrane region" description="Helical" evidence="1">
    <location>
        <begin position="106"/>
        <end position="128"/>
    </location>
</feature>
<dbReference type="RefSeq" id="WP_085881934.1">
    <property type="nucleotide sequence ID" value="NZ_FWFR01000001.1"/>
</dbReference>
<evidence type="ECO:0008006" key="4">
    <source>
        <dbReference type="Google" id="ProtNLM"/>
    </source>
</evidence>
<feature type="transmembrane region" description="Helical" evidence="1">
    <location>
        <begin position="222"/>
        <end position="241"/>
    </location>
</feature>
<protein>
    <recommendedName>
        <fullName evidence="4">Glycosyltransferase RgtA/B/C/D-like domain-containing protein</fullName>
    </recommendedName>
</protein>
<dbReference type="AlphaFoldDB" id="A0A1Y5RQD8"/>
<evidence type="ECO:0000313" key="3">
    <source>
        <dbReference type="Proteomes" id="UP000193200"/>
    </source>
</evidence>
<feature type="transmembrane region" description="Helical" evidence="1">
    <location>
        <begin position="486"/>
        <end position="504"/>
    </location>
</feature>
<feature type="transmembrane region" description="Helical" evidence="1">
    <location>
        <begin position="66"/>
        <end position="85"/>
    </location>
</feature>
<gene>
    <name evidence="2" type="ORF">OCH7691_00610</name>
</gene>
<feature type="transmembrane region" description="Helical" evidence="1">
    <location>
        <begin position="391"/>
        <end position="410"/>
    </location>
</feature>
<evidence type="ECO:0000313" key="2">
    <source>
        <dbReference type="EMBL" id="SLN22791.1"/>
    </source>
</evidence>